<feature type="region of interest" description="Disordered" evidence="5">
    <location>
        <begin position="501"/>
        <end position="542"/>
    </location>
</feature>
<comment type="similarity">
    <text evidence="1">Belongs to the ZPR1 family.</text>
</comment>
<dbReference type="InterPro" id="IPR056180">
    <property type="entry name" value="ZPR1_jr_dom"/>
</dbReference>
<dbReference type="PANTHER" id="PTHR10876">
    <property type="entry name" value="ZINC FINGER PROTEIN ZPR1"/>
    <property type="match status" value="1"/>
</dbReference>
<dbReference type="AlphaFoldDB" id="A0AAV2YWU3"/>
<evidence type="ECO:0000256" key="1">
    <source>
        <dbReference type="ARBA" id="ARBA00008354"/>
    </source>
</evidence>
<protein>
    <recommendedName>
        <fullName evidence="6">Zinc finger ZPR1-type domain-containing protein</fullName>
    </recommendedName>
</protein>
<dbReference type="Gene3D" id="2.60.120.1040">
    <property type="entry name" value="ZPR1, A/B domain"/>
    <property type="match status" value="2"/>
</dbReference>
<organism evidence="7 8">
    <name type="scientific">Lagenidium giganteum</name>
    <dbReference type="NCBI Taxonomy" id="4803"/>
    <lineage>
        <taxon>Eukaryota</taxon>
        <taxon>Sar</taxon>
        <taxon>Stramenopiles</taxon>
        <taxon>Oomycota</taxon>
        <taxon>Peronosporomycetes</taxon>
        <taxon>Pythiales</taxon>
        <taxon>Pythiaceae</taxon>
    </lineage>
</organism>
<dbReference type="Gene3D" id="2.20.25.420">
    <property type="entry name" value="ZPR1, zinc finger domain"/>
    <property type="match status" value="2"/>
</dbReference>
<dbReference type="FunFam" id="2.20.25.420:FF:000001">
    <property type="entry name" value="Zinc finger protein ZPR1"/>
    <property type="match status" value="1"/>
</dbReference>
<dbReference type="InterPro" id="IPR040141">
    <property type="entry name" value="ZPR1"/>
</dbReference>
<dbReference type="FunFam" id="2.60.120.1040:FF:000003">
    <property type="entry name" value="Zinc finger protein zpr1"/>
    <property type="match status" value="1"/>
</dbReference>
<feature type="compositionally biased region" description="Low complexity" evidence="5">
    <location>
        <begin position="1"/>
        <end position="25"/>
    </location>
</feature>
<feature type="compositionally biased region" description="Basic and acidic residues" evidence="5">
    <location>
        <begin position="40"/>
        <end position="52"/>
    </location>
</feature>
<dbReference type="PANTHER" id="PTHR10876:SF0">
    <property type="entry name" value="ZINC FINGER PROTEIN ZPR1"/>
    <property type="match status" value="1"/>
</dbReference>
<dbReference type="FunFam" id="2.20.25.420:FF:000002">
    <property type="entry name" value="Zinc finger protein ZPR1"/>
    <property type="match status" value="1"/>
</dbReference>
<evidence type="ECO:0000313" key="7">
    <source>
        <dbReference type="EMBL" id="DAZ97049.1"/>
    </source>
</evidence>
<keyword evidence="3" id="KW-0863">Zinc-finger</keyword>
<proteinExistence type="inferred from homology"/>
<feature type="region of interest" description="Disordered" evidence="5">
    <location>
        <begin position="250"/>
        <end position="273"/>
    </location>
</feature>
<feature type="domain" description="Zinc finger ZPR1-type" evidence="6">
    <location>
        <begin position="294"/>
        <end position="455"/>
    </location>
</feature>
<keyword evidence="4" id="KW-0862">Zinc</keyword>
<reference evidence="7" key="1">
    <citation type="submission" date="2022-11" db="EMBL/GenBank/DDBJ databases">
        <authorList>
            <person name="Morgan W.R."/>
            <person name="Tartar A."/>
        </authorList>
    </citation>
    <scope>NUCLEOTIDE SEQUENCE</scope>
    <source>
        <strain evidence="7">ARSEF 373</strain>
    </source>
</reference>
<dbReference type="GO" id="GO:0008270">
    <property type="term" value="F:zinc ion binding"/>
    <property type="evidence" value="ECO:0007669"/>
    <property type="project" value="UniProtKB-KW"/>
</dbReference>
<dbReference type="InterPro" id="IPR042451">
    <property type="entry name" value="ZPR1_A/B_dom"/>
</dbReference>
<sequence>MTMTTKATATKTATATTTTHAATAARVRRRHQPEAAAQKALDETKPSVHTEQADDDVPEVTVMESLCMHCGQSGTTKLMLTLIPYFREVILMSFECEHCGFRNSEVQFGGKVQEQGCRVELTVEDMEDLNRQVIKADTATVLFPDVGFEIPPKTQRGTINTIEGLLHKAIEDLRMDQAQRRAVDPEMTAKLDEFITNLAMMASGITLPFRLIVDDPAGNSHIENPLAPQVDLKMIVTHYVRTEAQDLACGLQPTQSKRAPSAKRPLPPQRNQGLDKYVEDAKRSSDKEVVQFNVACYSCSAPGQSNMCMASIPHFKQVIIMSFSCDACGFRTNEVKACGAIPALGERITLRVDPHEEPGVLNRDVLKSDSACVSIPEIDLELVHGSLGGLYTTIEGLLIKIRHNIEQANPFALGDSDGGRSKLNSWLGRLDELKRGEKPFTLIIEDPLANSFVYSPSGAMEDDARMSVEQFKRSKYEDELLGILDMNTDEHATDGSALESTAAIKSDKETMPGGGRALDPAMYHPNPNAVMETKQPQTAKSR</sequence>
<evidence type="ECO:0000256" key="2">
    <source>
        <dbReference type="ARBA" id="ARBA00022723"/>
    </source>
</evidence>
<feature type="domain" description="Zinc finger ZPR1-type" evidence="6">
    <location>
        <begin position="65"/>
        <end position="224"/>
    </location>
</feature>
<dbReference type="InterPro" id="IPR004457">
    <property type="entry name" value="Znf_ZPR1"/>
</dbReference>
<dbReference type="Pfam" id="PF22794">
    <property type="entry name" value="jr-ZPR1"/>
    <property type="match status" value="2"/>
</dbReference>
<gene>
    <name evidence="7" type="ORF">N0F65_012918</name>
</gene>
<reference evidence="7" key="2">
    <citation type="journal article" date="2023" name="Microbiol Resour">
        <title>Decontamination and Annotation of the Draft Genome Sequence of the Oomycete Lagenidium giganteum ARSEF 373.</title>
        <authorList>
            <person name="Morgan W.R."/>
            <person name="Tartar A."/>
        </authorList>
    </citation>
    <scope>NUCLEOTIDE SEQUENCE</scope>
    <source>
        <strain evidence="7">ARSEF 373</strain>
    </source>
</reference>
<dbReference type="Pfam" id="PF03367">
    <property type="entry name" value="Zn_ribbon_ZPR1"/>
    <property type="match status" value="2"/>
</dbReference>
<dbReference type="GO" id="GO:0005634">
    <property type="term" value="C:nucleus"/>
    <property type="evidence" value="ECO:0007669"/>
    <property type="project" value="TreeGrafter"/>
</dbReference>
<dbReference type="InterPro" id="IPR042452">
    <property type="entry name" value="ZPR1_Znf1/2"/>
</dbReference>
<dbReference type="SMART" id="SM00709">
    <property type="entry name" value="Zpr1"/>
    <property type="match status" value="2"/>
</dbReference>
<evidence type="ECO:0000256" key="4">
    <source>
        <dbReference type="ARBA" id="ARBA00022833"/>
    </source>
</evidence>
<keyword evidence="8" id="KW-1185">Reference proteome</keyword>
<dbReference type="FunFam" id="2.60.120.1040:FF:000006">
    <property type="entry name" value="Zinc finger protein zpr1"/>
    <property type="match status" value="1"/>
</dbReference>
<evidence type="ECO:0000313" key="8">
    <source>
        <dbReference type="Proteomes" id="UP001146120"/>
    </source>
</evidence>
<dbReference type="NCBIfam" id="TIGR00310">
    <property type="entry name" value="ZPR1_znf"/>
    <property type="match status" value="2"/>
</dbReference>
<evidence type="ECO:0000256" key="5">
    <source>
        <dbReference type="SAM" id="MobiDB-lite"/>
    </source>
</evidence>
<keyword evidence="2" id="KW-0479">Metal-binding</keyword>
<accession>A0AAV2YWU3</accession>
<feature type="region of interest" description="Disordered" evidence="5">
    <location>
        <begin position="1"/>
        <end position="54"/>
    </location>
</feature>
<evidence type="ECO:0000259" key="6">
    <source>
        <dbReference type="SMART" id="SM00709"/>
    </source>
</evidence>
<name>A0AAV2YWU3_9STRA</name>
<evidence type="ECO:0000256" key="3">
    <source>
        <dbReference type="ARBA" id="ARBA00022771"/>
    </source>
</evidence>
<dbReference type="EMBL" id="DAKRPA010000148">
    <property type="protein sequence ID" value="DAZ97049.1"/>
    <property type="molecule type" value="Genomic_DNA"/>
</dbReference>
<comment type="caution">
    <text evidence="7">The sequence shown here is derived from an EMBL/GenBank/DDBJ whole genome shotgun (WGS) entry which is preliminary data.</text>
</comment>
<dbReference type="Proteomes" id="UP001146120">
    <property type="component" value="Unassembled WGS sequence"/>
</dbReference>